<evidence type="ECO:0000313" key="1">
    <source>
        <dbReference type="EMBL" id="KAL0160733.1"/>
    </source>
</evidence>
<proteinExistence type="predicted"/>
<feature type="non-terminal residue" evidence="1">
    <location>
        <position position="52"/>
    </location>
</feature>
<name>A0ABD0NFD1_CIRMR</name>
<gene>
    <name evidence="1" type="ORF">M9458_044458</name>
</gene>
<dbReference type="EMBL" id="JAMKFB020000022">
    <property type="protein sequence ID" value="KAL0160733.1"/>
    <property type="molecule type" value="Genomic_DNA"/>
</dbReference>
<accession>A0ABD0NFD1</accession>
<sequence>MDLPSLEAVLQLLNEGIVSICNICKSLLDAQGRTSSVGSTIEQTRNLIEYAE</sequence>
<reference evidence="1 2" key="1">
    <citation type="submission" date="2024-05" db="EMBL/GenBank/DDBJ databases">
        <title>Genome sequencing and assembly of Indian major carp, Cirrhinus mrigala (Hamilton, 1822).</title>
        <authorList>
            <person name="Mohindra V."/>
            <person name="Chowdhury L.M."/>
            <person name="Lal K."/>
            <person name="Jena J.K."/>
        </authorList>
    </citation>
    <scope>NUCLEOTIDE SEQUENCE [LARGE SCALE GENOMIC DNA]</scope>
    <source>
        <strain evidence="1">CM1030</strain>
        <tissue evidence="1">Blood</tissue>
    </source>
</reference>
<protein>
    <submittedName>
        <fullName evidence="1">Uncharacterized protein</fullName>
    </submittedName>
</protein>
<dbReference type="Proteomes" id="UP001529510">
    <property type="component" value="Unassembled WGS sequence"/>
</dbReference>
<organism evidence="1 2">
    <name type="scientific">Cirrhinus mrigala</name>
    <name type="common">Mrigala</name>
    <dbReference type="NCBI Taxonomy" id="683832"/>
    <lineage>
        <taxon>Eukaryota</taxon>
        <taxon>Metazoa</taxon>
        <taxon>Chordata</taxon>
        <taxon>Craniata</taxon>
        <taxon>Vertebrata</taxon>
        <taxon>Euteleostomi</taxon>
        <taxon>Actinopterygii</taxon>
        <taxon>Neopterygii</taxon>
        <taxon>Teleostei</taxon>
        <taxon>Ostariophysi</taxon>
        <taxon>Cypriniformes</taxon>
        <taxon>Cyprinidae</taxon>
        <taxon>Labeoninae</taxon>
        <taxon>Labeonini</taxon>
        <taxon>Cirrhinus</taxon>
    </lineage>
</organism>
<keyword evidence="2" id="KW-1185">Reference proteome</keyword>
<dbReference type="AlphaFoldDB" id="A0ABD0NFD1"/>
<comment type="caution">
    <text evidence="1">The sequence shown here is derived from an EMBL/GenBank/DDBJ whole genome shotgun (WGS) entry which is preliminary data.</text>
</comment>
<evidence type="ECO:0000313" key="2">
    <source>
        <dbReference type="Proteomes" id="UP001529510"/>
    </source>
</evidence>